<sequence length="141" mass="16534">MGVKQAYIDLLDSNLELRIKLTKEESITIRNKEKIRKLTNDLELCELYIKYLEKNLISQEDEIDKLKVEYYSTLHNLKKCQNNLELKEEALVAQDNQIILLEEDEQENMALQDILRNVGTALDQVENYIDGMDTTFNPKIL</sequence>
<gene>
    <name evidence="2" type="ORF">RhiirC2_777779</name>
</gene>
<dbReference type="VEuPathDB" id="FungiDB:RhiirFUN_005293"/>
<dbReference type="VEuPathDB" id="FungiDB:FUN_011755"/>
<dbReference type="Proteomes" id="UP000233469">
    <property type="component" value="Unassembled WGS sequence"/>
</dbReference>
<evidence type="ECO:0000256" key="1">
    <source>
        <dbReference type="SAM" id="Coils"/>
    </source>
</evidence>
<dbReference type="VEuPathDB" id="FungiDB:RhiirA1_475948"/>
<proteinExistence type="predicted"/>
<dbReference type="EMBL" id="LLXL01000472">
    <property type="protein sequence ID" value="PKK71945.1"/>
    <property type="molecule type" value="Genomic_DNA"/>
</dbReference>
<evidence type="ECO:0000313" key="3">
    <source>
        <dbReference type="Proteomes" id="UP000233469"/>
    </source>
</evidence>
<accession>A0A2N1NDF4</accession>
<feature type="coiled-coil region" evidence="1">
    <location>
        <begin position="49"/>
        <end position="97"/>
    </location>
</feature>
<name>A0A2N1NDF4_9GLOM</name>
<reference evidence="2 3" key="2">
    <citation type="submission" date="2017-10" db="EMBL/GenBank/DDBJ databases">
        <title>Extensive intraspecific genome diversity in a model arbuscular mycorrhizal fungus.</title>
        <authorList>
            <person name="Chen E.C.H."/>
            <person name="Morin E."/>
            <person name="Baudet D."/>
            <person name="Noel J."/>
            <person name="Ndikumana S."/>
            <person name="Charron P."/>
            <person name="St-Onge C."/>
            <person name="Giorgi J."/>
            <person name="Grigoriev I.V."/>
            <person name="Roux C."/>
            <person name="Martin F.M."/>
            <person name="Corradi N."/>
        </authorList>
    </citation>
    <scope>NUCLEOTIDE SEQUENCE [LARGE SCALE GENOMIC DNA]</scope>
    <source>
        <strain evidence="2 3">C2</strain>
    </source>
</reference>
<protein>
    <submittedName>
        <fullName evidence="2">Uncharacterized protein</fullName>
    </submittedName>
</protein>
<comment type="caution">
    <text evidence="2">The sequence shown here is derived from an EMBL/GenBank/DDBJ whole genome shotgun (WGS) entry which is preliminary data.</text>
</comment>
<evidence type="ECO:0000313" key="2">
    <source>
        <dbReference type="EMBL" id="PKK71945.1"/>
    </source>
</evidence>
<organism evidence="2 3">
    <name type="scientific">Rhizophagus irregularis</name>
    <dbReference type="NCBI Taxonomy" id="588596"/>
    <lineage>
        <taxon>Eukaryota</taxon>
        <taxon>Fungi</taxon>
        <taxon>Fungi incertae sedis</taxon>
        <taxon>Mucoromycota</taxon>
        <taxon>Glomeromycotina</taxon>
        <taxon>Glomeromycetes</taxon>
        <taxon>Glomerales</taxon>
        <taxon>Glomeraceae</taxon>
        <taxon>Rhizophagus</taxon>
    </lineage>
</organism>
<keyword evidence="1" id="KW-0175">Coiled coil</keyword>
<dbReference type="AlphaFoldDB" id="A0A2N1NDF4"/>
<reference evidence="2 3" key="1">
    <citation type="submission" date="2016-04" db="EMBL/GenBank/DDBJ databases">
        <title>Genome analyses suggest a sexual origin of heterokaryosis in a supposedly ancient asexual fungus.</title>
        <authorList>
            <person name="Ropars J."/>
            <person name="Sedzielewska K."/>
            <person name="Noel J."/>
            <person name="Charron P."/>
            <person name="Farinelli L."/>
            <person name="Marton T."/>
            <person name="Kruger M."/>
            <person name="Pelin A."/>
            <person name="Brachmann A."/>
            <person name="Corradi N."/>
        </authorList>
    </citation>
    <scope>NUCLEOTIDE SEQUENCE [LARGE SCALE GENOMIC DNA]</scope>
    <source>
        <strain evidence="2 3">C2</strain>
    </source>
</reference>